<evidence type="ECO:0000313" key="5">
    <source>
        <dbReference type="Proteomes" id="UP000249819"/>
    </source>
</evidence>
<evidence type="ECO:0000313" key="4">
    <source>
        <dbReference type="EMBL" id="RAJ87910.1"/>
    </source>
</evidence>
<feature type="domain" description="FecR protein" evidence="2">
    <location>
        <begin position="186"/>
        <end position="280"/>
    </location>
</feature>
<dbReference type="Gene3D" id="3.55.50.30">
    <property type="match status" value="1"/>
</dbReference>
<keyword evidence="5" id="KW-1185">Reference proteome</keyword>
<feature type="transmembrane region" description="Helical" evidence="1">
    <location>
        <begin position="91"/>
        <end position="109"/>
    </location>
</feature>
<sequence length="394" mass="43389">MHHPASYYQQLLTRYLDGNCTPAEVEELLAWLNTPEARRAALTTMQEDFERTMSTPVNVPEAMSNRVETRLLQEISKNKVVPMYQQRRKKWLAAAAAMTALVVSAGYFIKHHRVQPAVIQPIVHVTDIKPGSDKAILTLADGTQVTLDSAGHQVIAQGGTQIKQKNGQLQYVAAGNATQAVIYNMLRVPRGGQFKLVLPDGTTVWLNAASSLRYPTAFTGNSRTVEIEGQAYFEVAQNSNKPFIVQAGKTTIQVLGTGFDIMSYPDEKEQRTTLVDGAVKVISGKTEKILKPGQQVALDNETGVATVQDADVQGVIAWKTGFFEFDNVSLATVLRQLGRWYDLDIDNRFLHNNARLGGRISRNLPLSEILPMLRSAGADFHLNGRTLTVTAADN</sequence>
<evidence type="ECO:0000259" key="2">
    <source>
        <dbReference type="Pfam" id="PF04773"/>
    </source>
</evidence>
<dbReference type="Gene3D" id="2.60.120.1440">
    <property type="match status" value="1"/>
</dbReference>
<organism evidence="4 5">
    <name type="scientific">Chitinophaga dinghuensis</name>
    <dbReference type="NCBI Taxonomy" id="1539050"/>
    <lineage>
        <taxon>Bacteria</taxon>
        <taxon>Pseudomonadati</taxon>
        <taxon>Bacteroidota</taxon>
        <taxon>Chitinophagia</taxon>
        <taxon>Chitinophagales</taxon>
        <taxon>Chitinophagaceae</taxon>
        <taxon>Chitinophaga</taxon>
    </lineage>
</organism>
<evidence type="ECO:0000256" key="1">
    <source>
        <dbReference type="SAM" id="Phobius"/>
    </source>
</evidence>
<dbReference type="Pfam" id="PF04773">
    <property type="entry name" value="FecR"/>
    <property type="match status" value="1"/>
</dbReference>
<proteinExistence type="predicted"/>
<dbReference type="InterPro" id="IPR006860">
    <property type="entry name" value="FecR"/>
</dbReference>
<comment type="caution">
    <text evidence="4">The sequence shown here is derived from an EMBL/GenBank/DDBJ whole genome shotgun (WGS) entry which is preliminary data.</text>
</comment>
<dbReference type="InterPro" id="IPR012373">
    <property type="entry name" value="Ferrdict_sens_TM"/>
</dbReference>
<protein>
    <submittedName>
        <fullName evidence="4">Uncharacterized protein DUF4974</fullName>
    </submittedName>
</protein>
<dbReference type="InterPro" id="IPR032508">
    <property type="entry name" value="FecR_C"/>
</dbReference>
<reference evidence="4 5" key="1">
    <citation type="submission" date="2018-06" db="EMBL/GenBank/DDBJ databases">
        <title>Genomic Encyclopedia of Archaeal and Bacterial Type Strains, Phase II (KMG-II): from individual species to whole genera.</title>
        <authorList>
            <person name="Goeker M."/>
        </authorList>
    </citation>
    <scope>NUCLEOTIDE SEQUENCE [LARGE SCALE GENOMIC DNA]</scope>
    <source>
        <strain evidence="4 5">DSM 29821</strain>
    </source>
</reference>
<keyword evidence="1" id="KW-1133">Transmembrane helix</keyword>
<dbReference type="EMBL" id="QLMA01000001">
    <property type="protein sequence ID" value="RAJ87910.1"/>
    <property type="molecule type" value="Genomic_DNA"/>
</dbReference>
<evidence type="ECO:0000259" key="3">
    <source>
        <dbReference type="Pfam" id="PF16344"/>
    </source>
</evidence>
<keyword evidence="1" id="KW-0472">Membrane</keyword>
<name>A0A327WEX8_9BACT</name>
<dbReference type="AlphaFoldDB" id="A0A327WEX8"/>
<dbReference type="GO" id="GO:0016989">
    <property type="term" value="F:sigma factor antagonist activity"/>
    <property type="evidence" value="ECO:0007669"/>
    <property type="project" value="TreeGrafter"/>
</dbReference>
<dbReference type="Proteomes" id="UP000249819">
    <property type="component" value="Unassembled WGS sequence"/>
</dbReference>
<accession>A0A327WEX8</accession>
<feature type="domain" description="Protein FecR C-terminal" evidence="3">
    <location>
        <begin position="323"/>
        <end position="389"/>
    </location>
</feature>
<keyword evidence="1" id="KW-0812">Transmembrane</keyword>
<gene>
    <name evidence="4" type="ORF">CLV59_101675</name>
</gene>
<dbReference type="FunFam" id="2.60.120.1440:FF:000001">
    <property type="entry name" value="Putative anti-sigma factor"/>
    <property type="match status" value="1"/>
</dbReference>
<dbReference type="PANTHER" id="PTHR30273:SF2">
    <property type="entry name" value="PROTEIN FECR"/>
    <property type="match status" value="1"/>
</dbReference>
<dbReference type="Pfam" id="PF16344">
    <property type="entry name" value="FecR_C"/>
    <property type="match status" value="1"/>
</dbReference>
<dbReference type="PANTHER" id="PTHR30273">
    <property type="entry name" value="PERIPLASMIC SIGNAL SENSOR AND SIGMA FACTOR ACTIVATOR FECR-RELATED"/>
    <property type="match status" value="1"/>
</dbReference>